<evidence type="ECO:0000313" key="9">
    <source>
        <dbReference type="Proteomes" id="UP001174909"/>
    </source>
</evidence>
<evidence type="ECO:0000256" key="2">
    <source>
        <dbReference type="ARBA" id="ARBA00022741"/>
    </source>
</evidence>
<organism evidence="8 9">
    <name type="scientific">Geodia barretti</name>
    <name type="common">Barrett's horny sponge</name>
    <dbReference type="NCBI Taxonomy" id="519541"/>
    <lineage>
        <taxon>Eukaryota</taxon>
        <taxon>Metazoa</taxon>
        <taxon>Porifera</taxon>
        <taxon>Demospongiae</taxon>
        <taxon>Heteroscleromorpha</taxon>
        <taxon>Tetractinellida</taxon>
        <taxon>Astrophorina</taxon>
        <taxon>Geodiidae</taxon>
        <taxon>Geodia</taxon>
    </lineage>
</organism>
<accession>A0AA35REB3</accession>
<keyword evidence="1" id="KW-0436">Ligase</keyword>
<dbReference type="InterPro" id="IPR011764">
    <property type="entry name" value="Biotin_carboxylation_dom"/>
</dbReference>
<evidence type="ECO:0000256" key="5">
    <source>
        <dbReference type="PROSITE-ProRule" id="PRU00409"/>
    </source>
</evidence>
<dbReference type="PROSITE" id="PS50979">
    <property type="entry name" value="BC"/>
    <property type="match status" value="1"/>
</dbReference>
<evidence type="ECO:0000256" key="4">
    <source>
        <dbReference type="ARBA" id="ARBA00023267"/>
    </source>
</evidence>
<sequence length="362" mass="39208">MFDKVLVANRGEIATRIIRTCQRMGIATVAVFSEADAGALHTRMADQSVCIGGAAAKDSYLNVDAVLDACRSTGANAIHPGYGFLSENSDLCRRCKTEGVVFIGPGEEVLYQMGDKLSARRVARKSGLPVMPGTEEPVSDDEAIAKAWELGFPMMVKAAAGGGGIGIHVVHSMAELEPIIERTRKTAQAAFADSSLFYERYLEGASHIEVQLIADQYGNVLHLHERDCSIQRRNQKLIEETPASAKLPGDVREQIGRLARQLGREVGYTNAGTVEFLVTPDGHFYFLEMNPRLQVEHGVSELLTGRDIVELQLQCAAGTRFTMRQSDIVANGHAIEARVYPEDPDTCLPRVGVVTGLGLPAG</sequence>
<dbReference type="GO" id="GO:0005524">
    <property type="term" value="F:ATP binding"/>
    <property type="evidence" value="ECO:0007669"/>
    <property type="project" value="UniProtKB-UniRule"/>
</dbReference>
<dbReference type="InterPro" id="IPR011761">
    <property type="entry name" value="ATP-grasp"/>
</dbReference>
<dbReference type="Pfam" id="PF00289">
    <property type="entry name" value="Biotin_carb_N"/>
    <property type="match status" value="1"/>
</dbReference>
<dbReference type="InterPro" id="IPR050856">
    <property type="entry name" value="Biotin_carboxylase_complex"/>
</dbReference>
<proteinExistence type="predicted"/>
<dbReference type="InterPro" id="IPR005481">
    <property type="entry name" value="BC-like_N"/>
</dbReference>
<keyword evidence="2 5" id="KW-0547">Nucleotide-binding</keyword>
<dbReference type="Gene3D" id="3.30.470.20">
    <property type="entry name" value="ATP-grasp fold, B domain"/>
    <property type="match status" value="1"/>
</dbReference>
<dbReference type="InterPro" id="IPR016185">
    <property type="entry name" value="PreATP-grasp_dom_sf"/>
</dbReference>
<dbReference type="FunFam" id="3.40.50.20:FF:000010">
    <property type="entry name" value="Propionyl-CoA carboxylase subunit alpha"/>
    <property type="match status" value="1"/>
</dbReference>
<dbReference type="PROSITE" id="PS00866">
    <property type="entry name" value="CPSASE_1"/>
    <property type="match status" value="1"/>
</dbReference>
<evidence type="ECO:0000256" key="1">
    <source>
        <dbReference type="ARBA" id="ARBA00022598"/>
    </source>
</evidence>
<evidence type="ECO:0000313" key="8">
    <source>
        <dbReference type="EMBL" id="CAI8009890.1"/>
    </source>
</evidence>
<dbReference type="InterPro" id="IPR005479">
    <property type="entry name" value="CPAse_ATP-bd"/>
</dbReference>
<feature type="domain" description="ATP-grasp" evidence="6">
    <location>
        <begin position="120"/>
        <end position="317"/>
    </location>
</feature>
<evidence type="ECO:0000259" key="7">
    <source>
        <dbReference type="PROSITE" id="PS50979"/>
    </source>
</evidence>
<dbReference type="GO" id="GO:0016874">
    <property type="term" value="F:ligase activity"/>
    <property type="evidence" value="ECO:0007669"/>
    <property type="project" value="UniProtKB-KW"/>
</dbReference>
<name>A0AA35REB3_GEOBA</name>
<comment type="caution">
    <text evidence="8">The sequence shown here is derived from an EMBL/GenBank/DDBJ whole genome shotgun (WGS) entry which is preliminary data.</text>
</comment>
<keyword evidence="3 5" id="KW-0067">ATP-binding</keyword>
<dbReference type="PROSITE" id="PS50975">
    <property type="entry name" value="ATP_GRASP"/>
    <property type="match status" value="1"/>
</dbReference>
<evidence type="ECO:0000256" key="3">
    <source>
        <dbReference type="ARBA" id="ARBA00022840"/>
    </source>
</evidence>
<keyword evidence="9" id="KW-1185">Reference proteome</keyword>
<keyword evidence="4" id="KW-0092">Biotin</keyword>
<dbReference type="AlphaFoldDB" id="A0AA35REB3"/>
<dbReference type="SUPFAM" id="SSF56059">
    <property type="entry name" value="Glutathione synthetase ATP-binding domain-like"/>
    <property type="match status" value="1"/>
</dbReference>
<dbReference type="GO" id="GO:0046872">
    <property type="term" value="F:metal ion binding"/>
    <property type="evidence" value="ECO:0007669"/>
    <property type="project" value="InterPro"/>
</dbReference>
<dbReference type="SUPFAM" id="SSF52440">
    <property type="entry name" value="PreATP-grasp domain"/>
    <property type="match status" value="1"/>
</dbReference>
<dbReference type="PANTHER" id="PTHR18866">
    <property type="entry name" value="CARBOXYLASE:PYRUVATE/ACETYL-COA/PROPIONYL-COA CARBOXYLASE"/>
    <property type="match status" value="1"/>
</dbReference>
<feature type="domain" description="Biotin carboxylation" evidence="7">
    <location>
        <begin position="1"/>
        <end position="362"/>
    </location>
</feature>
<dbReference type="Pfam" id="PF02786">
    <property type="entry name" value="CPSase_L_D2"/>
    <property type="match status" value="1"/>
</dbReference>
<dbReference type="EMBL" id="CASHTH010000998">
    <property type="protein sequence ID" value="CAI8009890.1"/>
    <property type="molecule type" value="Genomic_DNA"/>
</dbReference>
<dbReference type="Proteomes" id="UP001174909">
    <property type="component" value="Unassembled WGS sequence"/>
</dbReference>
<evidence type="ECO:0000259" key="6">
    <source>
        <dbReference type="PROSITE" id="PS50975"/>
    </source>
</evidence>
<protein>
    <submittedName>
        <fullName evidence="8">Biotin carboxylase 2</fullName>
    </submittedName>
</protein>
<gene>
    <name evidence="8" type="ORF">GBAR_LOCUS6587</name>
</gene>
<dbReference type="PANTHER" id="PTHR18866:SF33">
    <property type="entry name" value="METHYLCROTONOYL-COA CARBOXYLASE SUBUNIT ALPHA, MITOCHONDRIAL-RELATED"/>
    <property type="match status" value="1"/>
</dbReference>
<dbReference type="PROSITE" id="PS00867">
    <property type="entry name" value="CPSASE_2"/>
    <property type="match status" value="1"/>
</dbReference>
<reference evidence="8" key="1">
    <citation type="submission" date="2023-03" db="EMBL/GenBank/DDBJ databases">
        <authorList>
            <person name="Steffen K."/>
            <person name="Cardenas P."/>
        </authorList>
    </citation>
    <scope>NUCLEOTIDE SEQUENCE</scope>
</reference>